<comment type="subcellular location">
    <subcellularLocation>
        <location evidence="1 7">Cell membrane</location>
        <topology evidence="1 7">Multi-pass membrane protein</topology>
    </subcellularLocation>
</comment>
<keyword evidence="3" id="KW-1003">Cell membrane</keyword>
<dbReference type="InterPro" id="IPR035906">
    <property type="entry name" value="MetI-like_sf"/>
</dbReference>
<feature type="transmembrane region" description="Helical" evidence="7">
    <location>
        <begin position="122"/>
        <end position="142"/>
    </location>
</feature>
<dbReference type="InterPro" id="IPR000515">
    <property type="entry name" value="MetI-like"/>
</dbReference>
<organism evidence="9 10">
    <name type="scientific">Paenibacillus rhizosphaerae</name>
    <dbReference type="NCBI Taxonomy" id="297318"/>
    <lineage>
        <taxon>Bacteria</taxon>
        <taxon>Bacillati</taxon>
        <taxon>Bacillota</taxon>
        <taxon>Bacilli</taxon>
        <taxon>Bacillales</taxon>
        <taxon>Paenibacillaceae</taxon>
        <taxon>Paenibacillus</taxon>
    </lineage>
</organism>
<accession>A0A839TSE9</accession>
<dbReference type="Pfam" id="PF00528">
    <property type="entry name" value="BPD_transp_1"/>
    <property type="match status" value="1"/>
</dbReference>
<dbReference type="PANTHER" id="PTHR43227:SF11">
    <property type="entry name" value="BLL4140 PROTEIN"/>
    <property type="match status" value="1"/>
</dbReference>
<dbReference type="GO" id="GO:0055085">
    <property type="term" value="P:transmembrane transport"/>
    <property type="evidence" value="ECO:0007669"/>
    <property type="project" value="InterPro"/>
</dbReference>
<evidence type="ECO:0000256" key="1">
    <source>
        <dbReference type="ARBA" id="ARBA00004651"/>
    </source>
</evidence>
<evidence type="ECO:0000256" key="7">
    <source>
        <dbReference type="RuleBase" id="RU363032"/>
    </source>
</evidence>
<proteinExistence type="inferred from homology"/>
<evidence type="ECO:0000256" key="3">
    <source>
        <dbReference type="ARBA" id="ARBA00022475"/>
    </source>
</evidence>
<feature type="transmembrane region" description="Helical" evidence="7">
    <location>
        <begin position="279"/>
        <end position="304"/>
    </location>
</feature>
<gene>
    <name evidence="9" type="ORF">FHS19_002883</name>
</gene>
<dbReference type="EMBL" id="JACHXJ010000002">
    <property type="protein sequence ID" value="MBB3128229.1"/>
    <property type="molecule type" value="Genomic_DNA"/>
</dbReference>
<dbReference type="InterPro" id="IPR050809">
    <property type="entry name" value="UgpAE/MalFG_permease"/>
</dbReference>
<evidence type="ECO:0000313" key="9">
    <source>
        <dbReference type="EMBL" id="MBB3128229.1"/>
    </source>
</evidence>
<keyword evidence="5 7" id="KW-1133">Transmembrane helix</keyword>
<dbReference type="Proteomes" id="UP000517523">
    <property type="component" value="Unassembled WGS sequence"/>
</dbReference>
<evidence type="ECO:0000313" key="10">
    <source>
        <dbReference type="Proteomes" id="UP000517523"/>
    </source>
</evidence>
<dbReference type="Gene3D" id="1.10.3720.10">
    <property type="entry name" value="MetI-like"/>
    <property type="match status" value="1"/>
</dbReference>
<evidence type="ECO:0000256" key="2">
    <source>
        <dbReference type="ARBA" id="ARBA00022448"/>
    </source>
</evidence>
<dbReference type="AlphaFoldDB" id="A0A839TSE9"/>
<evidence type="ECO:0000256" key="6">
    <source>
        <dbReference type="ARBA" id="ARBA00023136"/>
    </source>
</evidence>
<keyword evidence="2 7" id="KW-0813">Transport</keyword>
<feature type="domain" description="ABC transmembrane type-1" evidence="8">
    <location>
        <begin position="85"/>
        <end position="300"/>
    </location>
</feature>
<feature type="transmembrane region" description="Helical" evidence="7">
    <location>
        <begin position="226"/>
        <end position="247"/>
    </location>
</feature>
<dbReference type="PROSITE" id="PS50928">
    <property type="entry name" value="ABC_TM1"/>
    <property type="match status" value="1"/>
</dbReference>
<evidence type="ECO:0000259" key="8">
    <source>
        <dbReference type="PROSITE" id="PS50928"/>
    </source>
</evidence>
<comment type="similarity">
    <text evidence="7">Belongs to the binding-protein-dependent transport system permease family.</text>
</comment>
<feature type="transmembrane region" description="Helical" evidence="7">
    <location>
        <begin position="89"/>
        <end position="110"/>
    </location>
</feature>
<sequence>MKPASGASRMTLRPSSARSMYAQWPLYAMIVPGAILLIIYHYLPMLGFVMAFQNFKPTLGFFDSKWVGLDNFVYIMNLPNIYQVIWNTFYISIMKVVAGQVFPILVALLLNEIRINIVKRSIQTLIYLPHFLSWIILGGILIEILSPSRGIVNQIIQAFGYNPVFFLGNADIFPYVLVVSDLWKEFGFSTIVYLAALTSINPHLYEAAVVDGASRMRQIWHITLPGMTPVIVLVATLSLGNILSAGFDQVFNLYNSSVYETGDIIDTLVYRMGIEQVKYSLATAIGLFKSVIGFLLIAISYSLAYRFANYRIF</sequence>
<evidence type="ECO:0000256" key="4">
    <source>
        <dbReference type="ARBA" id="ARBA00022692"/>
    </source>
</evidence>
<comment type="caution">
    <text evidence="9">The sequence shown here is derived from an EMBL/GenBank/DDBJ whole genome shotgun (WGS) entry which is preliminary data.</text>
</comment>
<keyword evidence="6 7" id="KW-0472">Membrane</keyword>
<dbReference type="SUPFAM" id="SSF161098">
    <property type="entry name" value="MetI-like"/>
    <property type="match status" value="1"/>
</dbReference>
<dbReference type="CDD" id="cd06261">
    <property type="entry name" value="TM_PBP2"/>
    <property type="match status" value="1"/>
</dbReference>
<evidence type="ECO:0000256" key="5">
    <source>
        <dbReference type="ARBA" id="ARBA00022989"/>
    </source>
</evidence>
<keyword evidence="4 7" id="KW-0812">Transmembrane</keyword>
<protein>
    <submittedName>
        <fullName evidence="9">Putative aldouronate transport system permease protein</fullName>
    </submittedName>
</protein>
<dbReference type="GO" id="GO:0005886">
    <property type="term" value="C:plasma membrane"/>
    <property type="evidence" value="ECO:0007669"/>
    <property type="project" value="UniProtKB-SubCell"/>
</dbReference>
<name>A0A839TSE9_9BACL</name>
<feature type="transmembrane region" description="Helical" evidence="7">
    <location>
        <begin position="21"/>
        <end position="43"/>
    </location>
</feature>
<reference evidence="9 10" key="1">
    <citation type="submission" date="2020-08" db="EMBL/GenBank/DDBJ databases">
        <title>Genomic Encyclopedia of Type Strains, Phase III (KMG-III): the genomes of soil and plant-associated and newly described type strains.</title>
        <authorList>
            <person name="Whitman W."/>
        </authorList>
    </citation>
    <scope>NUCLEOTIDE SEQUENCE [LARGE SCALE GENOMIC DNA]</scope>
    <source>
        <strain evidence="9 10">CECT 5831</strain>
    </source>
</reference>
<dbReference type="PANTHER" id="PTHR43227">
    <property type="entry name" value="BLL4140 PROTEIN"/>
    <property type="match status" value="1"/>
</dbReference>